<reference evidence="2 3" key="1">
    <citation type="submission" date="2016-07" db="EMBL/GenBank/DDBJ databases">
        <title>Pervasive Adenine N6-methylation of Active Genes in Fungi.</title>
        <authorList>
            <consortium name="DOE Joint Genome Institute"/>
            <person name="Mondo S.J."/>
            <person name="Dannebaum R.O."/>
            <person name="Kuo R.C."/>
            <person name="Labutti K."/>
            <person name="Haridas S."/>
            <person name="Kuo A."/>
            <person name="Salamov A."/>
            <person name="Ahrendt S.R."/>
            <person name="Lipzen A."/>
            <person name="Sullivan W."/>
            <person name="Andreopoulos W.B."/>
            <person name="Clum A."/>
            <person name="Lindquist E."/>
            <person name="Daum C."/>
            <person name="Ramamoorthy G.K."/>
            <person name="Gryganskyi A."/>
            <person name="Culley D."/>
            <person name="Magnuson J.K."/>
            <person name="James T.Y."/>
            <person name="O'Malley M.A."/>
            <person name="Stajich J.E."/>
            <person name="Spatafora J.W."/>
            <person name="Visel A."/>
            <person name="Grigoriev I.V."/>
        </authorList>
    </citation>
    <scope>NUCLEOTIDE SEQUENCE [LARGE SCALE GENOMIC DNA]</scope>
    <source>
        <strain evidence="2 3">CBS 931.73</strain>
    </source>
</reference>
<dbReference type="GO" id="GO:0005655">
    <property type="term" value="C:nucleolar ribonuclease P complex"/>
    <property type="evidence" value="ECO:0007669"/>
    <property type="project" value="TreeGrafter"/>
</dbReference>
<dbReference type="Gene3D" id="3.30.1330.30">
    <property type="match status" value="1"/>
</dbReference>
<evidence type="ECO:0000256" key="1">
    <source>
        <dbReference type="SAM" id="MobiDB-lite"/>
    </source>
</evidence>
<dbReference type="InterPro" id="IPR029064">
    <property type="entry name" value="Ribosomal_eL30-like_sf"/>
</dbReference>
<dbReference type="GO" id="GO:0004526">
    <property type="term" value="F:ribonuclease P activity"/>
    <property type="evidence" value="ECO:0007669"/>
    <property type="project" value="TreeGrafter"/>
</dbReference>
<dbReference type="GO" id="GO:0008033">
    <property type="term" value="P:tRNA processing"/>
    <property type="evidence" value="ECO:0007669"/>
    <property type="project" value="InterPro"/>
</dbReference>
<dbReference type="STRING" id="1314790.A0A1Y1YJG8"/>
<dbReference type="Pfam" id="PF08228">
    <property type="entry name" value="RNase_P_pop3"/>
    <property type="match status" value="1"/>
</dbReference>
<name>A0A1Y1YJG8_9FUNG</name>
<proteinExistence type="predicted"/>
<organism evidence="2 3">
    <name type="scientific">Basidiobolus meristosporus CBS 931.73</name>
    <dbReference type="NCBI Taxonomy" id="1314790"/>
    <lineage>
        <taxon>Eukaryota</taxon>
        <taxon>Fungi</taxon>
        <taxon>Fungi incertae sedis</taxon>
        <taxon>Zoopagomycota</taxon>
        <taxon>Entomophthoromycotina</taxon>
        <taxon>Basidiobolomycetes</taxon>
        <taxon>Basidiobolales</taxon>
        <taxon>Basidiobolaceae</taxon>
        <taxon>Basidiobolus</taxon>
    </lineage>
</organism>
<protein>
    <recommendedName>
        <fullName evidence="4">Ribosomal protein L7Ae/L30e/S12e/Gadd45 domain-containing protein</fullName>
    </recommendedName>
</protein>
<comment type="caution">
    <text evidence="2">The sequence shown here is derived from an EMBL/GenBank/DDBJ whole genome shotgun (WGS) entry which is preliminary data.</text>
</comment>
<dbReference type="PANTHER" id="PTHR28272">
    <property type="entry name" value="RIBONUCLEASES P/MRP PROTEIN SUBUNIT POP3"/>
    <property type="match status" value="1"/>
</dbReference>
<evidence type="ECO:0000313" key="3">
    <source>
        <dbReference type="Proteomes" id="UP000193498"/>
    </source>
</evidence>
<dbReference type="EMBL" id="MCFE01000119">
    <property type="protein sequence ID" value="ORX98149.1"/>
    <property type="molecule type" value="Genomic_DNA"/>
</dbReference>
<accession>A0A1Y1YJG8</accession>
<dbReference type="GO" id="GO:0034965">
    <property type="term" value="P:intronic box C/D snoRNA processing"/>
    <property type="evidence" value="ECO:0007669"/>
    <property type="project" value="TreeGrafter"/>
</dbReference>
<feature type="region of interest" description="Disordered" evidence="1">
    <location>
        <begin position="66"/>
        <end position="87"/>
    </location>
</feature>
<dbReference type="InParanoid" id="A0A1Y1YJG8"/>
<dbReference type="InterPro" id="IPR013241">
    <property type="entry name" value="RNase_P_Pop3"/>
</dbReference>
<evidence type="ECO:0008006" key="4">
    <source>
        <dbReference type="Google" id="ProtNLM"/>
    </source>
</evidence>
<dbReference type="GO" id="GO:0006364">
    <property type="term" value="P:rRNA processing"/>
    <property type="evidence" value="ECO:0007669"/>
    <property type="project" value="InterPro"/>
</dbReference>
<dbReference type="OrthoDB" id="20109at2759"/>
<dbReference type="Proteomes" id="UP000193498">
    <property type="component" value="Unassembled WGS sequence"/>
</dbReference>
<gene>
    <name evidence="2" type="ORF">K493DRAFT_336260</name>
</gene>
<dbReference type="GO" id="GO:0000172">
    <property type="term" value="C:ribonuclease MRP complex"/>
    <property type="evidence" value="ECO:0007669"/>
    <property type="project" value="TreeGrafter"/>
</dbReference>
<dbReference type="PANTHER" id="PTHR28272:SF1">
    <property type="entry name" value="RIBONUCLEASES P_MRP PROTEIN SUBUNIT POP3"/>
    <property type="match status" value="1"/>
</dbReference>
<dbReference type="GO" id="GO:0000171">
    <property type="term" value="F:ribonuclease MRP activity"/>
    <property type="evidence" value="ECO:0007669"/>
    <property type="project" value="TreeGrafter"/>
</dbReference>
<dbReference type="GO" id="GO:0005829">
    <property type="term" value="C:cytosol"/>
    <property type="evidence" value="ECO:0007669"/>
    <property type="project" value="TreeGrafter"/>
</dbReference>
<evidence type="ECO:0000313" key="2">
    <source>
        <dbReference type="EMBL" id="ORX98149.1"/>
    </source>
</evidence>
<dbReference type="AlphaFoldDB" id="A0A1Y1YJG8"/>
<keyword evidence="3" id="KW-1185">Reference proteome</keyword>
<sequence>MSTSKQLPNEGKKRLVIKNVLADPFKVDWPALEPDVELQVVERLCDIISPVGKYRVQNNVEARAARKQKASGATPKAIEKPSPPQVSTQFSYGLREIIRGLSAKEKASSNPTEPVFTLILACHEDIEPKILLSDVLTLAVQKNVLVCGLSKGTTQKLGLALGQSRVTCLGVKHNAVDFSDIIDMLTPILRQKTSFWGQLTSSEPVLQRTRIKRLRTFAPILSKTADSKKAKK</sequence>